<sequence>MADILHMKFYIIIMLFRLFSGMLYHYYYSPDKQIMIIAPIFYYAVEGGFISL</sequence>
<dbReference type="EMBL" id="CBSX010000123">
    <property type="protein sequence ID" value="CDH05965.1"/>
    <property type="molecule type" value="Genomic_DNA"/>
</dbReference>
<keyword evidence="1" id="KW-1133">Transmembrane helix</keyword>
<feature type="transmembrane region" description="Helical" evidence="1">
    <location>
        <begin position="33"/>
        <end position="51"/>
    </location>
</feature>
<dbReference type="AlphaFoldDB" id="A0A077P4H3"/>
<gene>
    <name evidence="2" type="ORF">XBO1_2090019</name>
</gene>
<dbReference type="Proteomes" id="UP000028483">
    <property type="component" value="Unassembled WGS sequence"/>
</dbReference>
<name>A0A077P4H3_XENBV</name>
<keyword evidence="1" id="KW-0812">Transmembrane</keyword>
<feature type="transmembrane region" description="Helical" evidence="1">
    <location>
        <begin position="9"/>
        <end position="27"/>
    </location>
</feature>
<evidence type="ECO:0000313" key="2">
    <source>
        <dbReference type="EMBL" id="CDH05965.1"/>
    </source>
</evidence>
<accession>A0A077P4H3</accession>
<proteinExistence type="predicted"/>
<dbReference type="HOGENOM" id="CLU_3086292_0_0_6"/>
<protein>
    <submittedName>
        <fullName evidence="2">Uncharacterized protein</fullName>
    </submittedName>
</protein>
<keyword evidence="1" id="KW-0472">Membrane</keyword>
<organism evidence="2">
    <name type="scientific">Xenorhabdus bovienii str. oregonense</name>
    <dbReference type="NCBI Taxonomy" id="1398202"/>
    <lineage>
        <taxon>Bacteria</taxon>
        <taxon>Pseudomonadati</taxon>
        <taxon>Pseudomonadota</taxon>
        <taxon>Gammaproteobacteria</taxon>
        <taxon>Enterobacterales</taxon>
        <taxon>Morganellaceae</taxon>
        <taxon>Xenorhabdus</taxon>
    </lineage>
</organism>
<evidence type="ECO:0000256" key="1">
    <source>
        <dbReference type="SAM" id="Phobius"/>
    </source>
</evidence>
<reference evidence="2" key="1">
    <citation type="submission" date="2013-07" db="EMBL/GenBank/DDBJ databases">
        <title>Sub-species coevolution in mutualistic symbiosis.</title>
        <authorList>
            <person name="Murfin K."/>
            <person name="Klassen J."/>
            <person name="Lee M."/>
            <person name="Forst S."/>
            <person name="Stock P."/>
            <person name="Goodrich-Blair H."/>
        </authorList>
    </citation>
    <scope>NUCLEOTIDE SEQUENCE [LARGE SCALE GENOMIC DNA]</scope>
    <source>
        <strain evidence="2">Oregonense</strain>
    </source>
</reference>
<comment type="caution">
    <text evidence="2">The sequence shown here is derived from an EMBL/GenBank/DDBJ whole genome shotgun (WGS) entry which is preliminary data.</text>
</comment>